<reference evidence="2" key="1">
    <citation type="submission" date="2015-02" db="EMBL/GenBank/DDBJ databases">
        <authorList>
            <person name="Ju K.-S."/>
            <person name="Doroghazi J.R."/>
            <person name="Metcalf W."/>
        </authorList>
    </citation>
    <scope>NUCLEOTIDE SEQUENCE [LARGE SCALE GENOMIC DNA]</scope>
    <source>
        <strain evidence="2">NRRL B-16380</strain>
    </source>
</reference>
<gene>
    <name evidence="1" type="ORF">UK15_37050</name>
</gene>
<keyword evidence="2" id="KW-1185">Reference proteome</keyword>
<proteinExistence type="predicted"/>
<dbReference type="EMBL" id="JYJH01000055">
    <property type="protein sequence ID" value="KJK34188.1"/>
    <property type="molecule type" value="Genomic_DNA"/>
</dbReference>
<evidence type="ECO:0000313" key="2">
    <source>
        <dbReference type="Proteomes" id="UP000034786"/>
    </source>
</evidence>
<protein>
    <submittedName>
        <fullName evidence="1">Uncharacterized protein</fullName>
    </submittedName>
</protein>
<dbReference type="Proteomes" id="UP000034786">
    <property type="component" value="Unassembled WGS sequence"/>
</dbReference>
<comment type="caution">
    <text evidence="1">The sequence shown here is derived from an EMBL/GenBank/DDBJ whole genome shotgun (WGS) entry which is preliminary data.</text>
</comment>
<organism evidence="1 2">
    <name type="scientific">Streptomyces variegatus</name>
    <dbReference type="NCBI Taxonomy" id="284040"/>
    <lineage>
        <taxon>Bacteria</taxon>
        <taxon>Bacillati</taxon>
        <taxon>Actinomycetota</taxon>
        <taxon>Actinomycetes</taxon>
        <taxon>Kitasatosporales</taxon>
        <taxon>Streptomycetaceae</taxon>
        <taxon>Streptomyces</taxon>
    </lineage>
</organism>
<evidence type="ECO:0000313" key="1">
    <source>
        <dbReference type="EMBL" id="KJK34188.1"/>
    </source>
</evidence>
<dbReference type="AlphaFoldDB" id="A0A0M2GBS2"/>
<name>A0A0M2GBS2_9ACTN</name>
<sequence>MLRFLRRCFQGVGEAAGDPFVSVLSGDELWEVADAVVAVAVDPDAVSAAELEIGGAVGEDGPGDPAAVHAV</sequence>
<accession>A0A0M2GBS2</accession>